<dbReference type="RefSeq" id="WP_073279637.1">
    <property type="nucleotide sequence ID" value="NZ_FRAC01000031.1"/>
</dbReference>
<dbReference type="AlphaFoldDB" id="A0A1M7A982"/>
<reference evidence="6 7" key="1">
    <citation type="submission" date="2016-11" db="EMBL/GenBank/DDBJ databases">
        <authorList>
            <person name="Jaros S."/>
            <person name="Januszkiewicz K."/>
            <person name="Wedrychowicz H."/>
        </authorList>
    </citation>
    <scope>NUCLEOTIDE SEQUENCE [LARGE SCALE GENOMIC DNA]</scope>
    <source>
        <strain evidence="6 7">DSM 15929</strain>
    </source>
</reference>
<keyword evidence="3" id="KW-0378">Hydrolase</keyword>
<evidence type="ECO:0000256" key="3">
    <source>
        <dbReference type="ARBA" id="ARBA00022801"/>
    </source>
</evidence>
<gene>
    <name evidence="6" type="ORF">SAMN02745136_04797</name>
</gene>
<dbReference type="InterPro" id="IPR051202">
    <property type="entry name" value="Peptidase_C40"/>
</dbReference>
<evidence type="ECO:0000313" key="7">
    <source>
        <dbReference type="Proteomes" id="UP000184386"/>
    </source>
</evidence>
<protein>
    <submittedName>
        <fullName evidence="6">NlpC/P60 family protein</fullName>
    </submittedName>
</protein>
<evidence type="ECO:0000256" key="4">
    <source>
        <dbReference type="ARBA" id="ARBA00022807"/>
    </source>
</evidence>
<feature type="domain" description="NlpC/P60" evidence="5">
    <location>
        <begin position="148"/>
        <end position="267"/>
    </location>
</feature>
<accession>A0A1M7A982</accession>
<comment type="similarity">
    <text evidence="1">Belongs to the peptidase C40 family.</text>
</comment>
<name>A0A1M7A982_9FIRM</name>
<dbReference type="PANTHER" id="PTHR47053">
    <property type="entry name" value="MUREIN DD-ENDOPEPTIDASE MEPH-RELATED"/>
    <property type="match status" value="1"/>
</dbReference>
<keyword evidence="4" id="KW-0788">Thiol protease</keyword>
<dbReference type="Proteomes" id="UP000184386">
    <property type="component" value="Unassembled WGS sequence"/>
</dbReference>
<dbReference type="STRING" id="1121322.SAMN02745136_04797"/>
<dbReference type="Gene3D" id="3.90.1720.10">
    <property type="entry name" value="endopeptidase domain like (from Nostoc punctiforme)"/>
    <property type="match status" value="1"/>
</dbReference>
<dbReference type="OrthoDB" id="9808890at2"/>
<dbReference type="EMBL" id="FRAC01000031">
    <property type="protein sequence ID" value="SHL39198.1"/>
    <property type="molecule type" value="Genomic_DNA"/>
</dbReference>
<keyword evidence="7" id="KW-1185">Reference proteome</keyword>
<dbReference type="Pfam" id="PF00877">
    <property type="entry name" value="NLPC_P60"/>
    <property type="match status" value="1"/>
</dbReference>
<dbReference type="PROSITE" id="PS51935">
    <property type="entry name" value="NLPC_P60"/>
    <property type="match status" value="1"/>
</dbReference>
<evidence type="ECO:0000313" key="6">
    <source>
        <dbReference type="EMBL" id="SHL39198.1"/>
    </source>
</evidence>
<evidence type="ECO:0000259" key="5">
    <source>
        <dbReference type="PROSITE" id="PS51935"/>
    </source>
</evidence>
<keyword evidence="2" id="KW-0645">Protease</keyword>
<proteinExistence type="inferred from homology"/>
<sequence>MGEAIINTAIASLRKDPNRRGELADEDFYGRRVEILKEMENGWSYIRTQYGYPGYTESRNLITEERKVGDWERAFKKLVISPFADILEAPSVRGVKIITLCKGALLSVLEAADLQGYVKIGLSDGETGFIKEGFLSEYKTGYTMEKEEELRYDIIQAACSYMGCQYRWGGKSPLGLDCSGLTFMAYQLNGITIYRDASIKEGYPVKAIPKDRKKPGDLLFFGGHVAIYLGEEKYLHSTARNGSDGVVINSLNPEDFLYREDLARRLEEVGSIFC</sequence>
<dbReference type="InterPro" id="IPR000064">
    <property type="entry name" value="NLP_P60_dom"/>
</dbReference>
<organism evidence="6 7">
    <name type="scientific">Anaerocolumna jejuensis DSM 15929</name>
    <dbReference type="NCBI Taxonomy" id="1121322"/>
    <lineage>
        <taxon>Bacteria</taxon>
        <taxon>Bacillati</taxon>
        <taxon>Bacillota</taxon>
        <taxon>Clostridia</taxon>
        <taxon>Lachnospirales</taxon>
        <taxon>Lachnospiraceae</taxon>
        <taxon>Anaerocolumna</taxon>
    </lineage>
</organism>
<dbReference type="SUPFAM" id="SSF54001">
    <property type="entry name" value="Cysteine proteinases"/>
    <property type="match status" value="1"/>
</dbReference>
<dbReference type="GO" id="GO:0008234">
    <property type="term" value="F:cysteine-type peptidase activity"/>
    <property type="evidence" value="ECO:0007669"/>
    <property type="project" value="UniProtKB-KW"/>
</dbReference>
<dbReference type="Gene3D" id="2.30.30.40">
    <property type="entry name" value="SH3 Domains"/>
    <property type="match status" value="2"/>
</dbReference>
<dbReference type="InterPro" id="IPR038765">
    <property type="entry name" value="Papain-like_cys_pep_sf"/>
</dbReference>
<dbReference type="GO" id="GO:0006508">
    <property type="term" value="P:proteolysis"/>
    <property type="evidence" value="ECO:0007669"/>
    <property type="project" value="UniProtKB-KW"/>
</dbReference>
<dbReference type="PANTHER" id="PTHR47053:SF1">
    <property type="entry name" value="MUREIN DD-ENDOPEPTIDASE MEPH-RELATED"/>
    <property type="match status" value="1"/>
</dbReference>
<evidence type="ECO:0000256" key="2">
    <source>
        <dbReference type="ARBA" id="ARBA00022670"/>
    </source>
</evidence>
<evidence type="ECO:0000256" key="1">
    <source>
        <dbReference type="ARBA" id="ARBA00007074"/>
    </source>
</evidence>